<dbReference type="Proteomes" id="UP000238430">
    <property type="component" value="Unassembled WGS sequence"/>
</dbReference>
<evidence type="ECO:0008006" key="4">
    <source>
        <dbReference type="Google" id="ProtNLM"/>
    </source>
</evidence>
<proteinExistence type="predicted"/>
<dbReference type="OrthoDB" id="1121653at2"/>
<evidence type="ECO:0000313" key="2">
    <source>
        <dbReference type="EMBL" id="PSG93523.1"/>
    </source>
</evidence>
<name>A0A2T1NKU8_9FLAO</name>
<dbReference type="EMBL" id="PXOT01000015">
    <property type="protein sequence ID" value="PSG93523.1"/>
    <property type="molecule type" value="Genomic_DNA"/>
</dbReference>
<protein>
    <recommendedName>
        <fullName evidence="4">DUF2490 domain-containing protein</fullName>
    </recommendedName>
</protein>
<gene>
    <name evidence="2" type="ORF">C7H61_03150</name>
</gene>
<dbReference type="Pfam" id="PF10677">
    <property type="entry name" value="DUF2490"/>
    <property type="match status" value="1"/>
</dbReference>
<keyword evidence="3" id="KW-1185">Reference proteome</keyword>
<accession>A0A2T1NKU8</accession>
<evidence type="ECO:0000256" key="1">
    <source>
        <dbReference type="SAM" id="SignalP"/>
    </source>
</evidence>
<keyword evidence="1" id="KW-0732">Signal</keyword>
<feature type="chain" id="PRO_5015591666" description="DUF2490 domain-containing protein" evidence="1">
    <location>
        <begin position="21"/>
        <end position="227"/>
    </location>
</feature>
<feature type="signal peptide" evidence="1">
    <location>
        <begin position="1"/>
        <end position="20"/>
    </location>
</feature>
<evidence type="ECO:0000313" key="3">
    <source>
        <dbReference type="Proteomes" id="UP000238430"/>
    </source>
</evidence>
<comment type="caution">
    <text evidence="2">The sequence shown here is derived from an EMBL/GenBank/DDBJ whole genome shotgun (WGS) entry which is preliminary data.</text>
</comment>
<dbReference type="RefSeq" id="WP_106677023.1">
    <property type="nucleotide sequence ID" value="NZ_JACHWV010000001.1"/>
</dbReference>
<organism evidence="2 3">
    <name type="scientific">Mesoflavibacter zeaxanthinifaciens subsp. sabulilitoris</name>
    <dbReference type="NCBI Taxonomy" id="1520893"/>
    <lineage>
        <taxon>Bacteria</taxon>
        <taxon>Pseudomonadati</taxon>
        <taxon>Bacteroidota</taxon>
        <taxon>Flavobacteriia</taxon>
        <taxon>Flavobacteriales</taxon>
        <taxon>Flavobacteriaceae</taxon>
        <taxon>Mesoflavibacter</taxon>
    </lineage>
</organism>
<reference evidence="2 3" key="1">
    <citation type="submission" date="2018-03" db="EMBL/GenBank/DDBJ databases">
        <title>Mesoflavibacter sp. HG37 and Mesoflavibacter sp. HG96 sp.nov., two marine bacteria isolated from seawater of Western Pacific Ocean.</title>
        <authorList>
            <person name="Cheng H."/>
            <person name="Wu Y.-H."/>
            <person name="Guo L.-L."/>
            <person name="Xu X.-W."/>
        </authorList>
    </citation>
    <scope>NUCLEOTIDE SEQUENCE [LARGE SCALE GENOMIC DNA]</scope>
    <source>
        <strain evidence="2 3">KCTC 42117</strain>
    </source>
</reference>
<sequence length="227" mass="26651">MKKRYAFLVICLLAISVSFGQNRYQVGTLPTLNISKSLNNNWQLNFKSEFRQLFKEGITNSTQNSGYDYVHTDAAFVVSKKVGLNNKLAGGFLLRFTNKDVIKRSIQQFTIINTLSNYRLGHRFASDQTFESDQDMQLRLRYRLTFDLPLNGQTVDAQEWYFKISNEYLNIFESKDYDLELRLSPTLGYVFTDNNKLELGLEYRTNDFVNNNTRNRYWLTIGWYLSL</sequence>
<dbReference type="InterPro" id="IPR019619">
    <property type="entry name" value="DUF2490"/>
</dbReference>
<dbReference type="AlphaFoldDB" id="A0A2T1NKU8"/>